<gene>
    <name evidence="2" type="ORF">AVM11_10930</name>
</gene>
<dbReference type="OrthoDB" id="7408548at2"/>
<dbReference type="KEGG" id="smy:BJP26_04645"/>
<dbReference type="RefSeq" id="WP_017977367.1">
    <property type="nucleotide sequence ID" value="NZ_CP017578.1"/>
</dbReference>
<protein>
    <recommendedName>
        <fullName evidence="1">Flagella basal body P-ring formation protein FlgA SAF domain-containing protein</fullName>
    </recommendedName>
</protein>
<evidence type="ECO:0000313" key="2">
    <source>
        <dbReference type="EMBL" id="KZB93650.1"/>
    </source>
</evidence>
<name>A0A175Y129_9SPHN</name>
<dbReference type="STRING" id="621456.BJP26_04645"/>
<dbReference type="Proteomes" id="UP000078460">
    <property type="component" value="Unassembled WGS sequence"/>
</dbReference>
<dbReference type="InterPro" id="IPR017585">
    <property type="entry name" value="SAF_FlgA"/>
</dbReference>
<dbReference type="GeneID" id="93796786"/>
<dbReference type="EMBL" id="LQCK02000067">
    <property type="protein sequence ID" value="KZB93650.1"/>
    <property type="molecule type" value="Genomic_DNA"/>
</dbReference>
<keyword evidence="3" id="KW-1185">Reference proteome</keyword>
<sequence>MILLPLLLAAAPMGTLPVFQDTGGLDRAVAAFTSRPIGAEGGARTAIDARLRLAQCPTVSLAWRSDAHDAVVVSCTGPDWRIFVPVIRPADAPAARAVPAMLAPTKAEPVIRRGDPVLIEAGSPGFSISREGVAVGDAPPGGRVMIKVDGSNTPVQAVAVEAGRATLPGWTD</sequence>
<evidence type="ECO:0000313" key="3">
    <source>
        <dbReference type="Proteomes" id="UP000078460"/>
    </source>
</evidence>
<feature type="domain" description="Flagella basal body P-ring formation protein FlgA SAF" evidence="1">
    <location>
        <begin position="106"/>
        <end position="164"/>
    </location>
</feature>
<dbReference type="AlphaFoldDB" id="A0A175Y129"/>
<evidence type="ECO:0000259" key="1">
    <source>
        <dbReference type="Pfam" id="PF13144"/>
    </source>
</evidence>
<accession>A0A175Y129</accession>
<dbReference type="Gene3D" id="2.30.30.760">
    <property type="match status" value="1"/>
</dbReference>
<comment type="caution">
    <text evidence="2">The sequence shown here is derived from an EMBL/GenBank/DDBJ whole genome shotgun (WGS) entry which is preliminary data.</text>
</comment>
<dbReference type="Pfam" id="PF13144">
    <property type="entry name" value="ChapFlgA"/>
    <property type="match status" value="1"/>
</dbReference>
<organism evidence="2 3">
    <name type="scientific">Sphingomonas melonis TY</name>
    <dbReference type="NCBI Taxonomy" id="621456"/>
    <lineage>
        <taxon>Bacteria</taxon>
        <taxon>Pseudomonadati</taxon>
        <taxon>Pseudomonadota</taxon>
        <taxon>Alphaproteobacteria</taxon>
        <taxon>Sphingomonadales</taxon>
        <taxon>Sphingomonadaceae</taxon>
        <taxon>Sphingomonas</taxon>
    </lineage>
</organism>
<reference evidence="2" key="1">
    <citation type="submission" date="2016-03" db="EMBL/GenBank/DDBJ databases">
        <title>Sphingomonas melonis TY, whole genome shotgun sequencing.</title>
        <authorList>
            <person name="Wang H."/>
            <person name="Zhu P."/>
        </authorList>
    </citation>
    <scope>NUCLEOTIDE SEQUENCE [LARGE SCALE GENOMIC DNA]</scope>
    <source>
        <strain evidence="2">TY</strain>
    </source>
</reference>
<proteinExistence type="predicted"/>